<evidence type="ECO:0000259" key="1">
    <source>
        <dbReference type="Pfam" id="PF13460"/>
    </source>
</evidence>
<dbReference type="PATRIC" id="fig|1409788.3.peg.2700"/>
<evidence type="ECO:0000313" key="3">
    <source>
        <dbReference type="Proteomes" id="UP000036958"/>
    </source>
</evidence>
<dbReference type="PANTHER" id="PTHR48079">
    <property type="entry name" value="PROTEIN YEEZ"/>
    <property type="match status" value="1"/>
</dbReference>
<keyword evidence="3" id="KW-1185">Reference proteome</keyword>
<dbReference type="InterPro" id="IPR016040">
    <property type="entry name" value="NAD(P)-bd_dom"/>
</dbReference>
<protein>
    <recommendedName>
        <fullName evidence="1">NAD(P)-binding domain-containing protein</fullName>
    </recommendedName>
</protein>
<reference evidence="3" key="1">
    <citation type="submission" date="2015-07" db="EMBL/GenBank/DDBJ databases">
        <title>Genome sequencing of Sunxiuqinia dokdonensis strain SK.</title>
        <authorList>
            <person name="Ahn S."/>
            <person name="Kim B.-C."/>
        </authorList>
    </citation>
    <scope>NUCLEOTIDE SEQUENCE [LARGE SCALE GENOMIC DNA]</scope>
    <source>
        <strain evidence="3">SK</strain>
    </source>
</reference>
<name>A0A0L8V848_9BACT</name>
<comment type="caution">
    <text evidence="2">The sequence shown here is derived from an EMBL/GenBank/DDBJ whole genome shotgun (WGS) entry which is preliminary data.</text>
</comment>
<dbReference type="STRING" id="1409788.NC99_26170"/>
<dbReference type="GO" id="GO:0004029">
    <property type="term" value="F:aldehyde dehydrogenase (NAD+) activity"/>
    <property type="evidence" value="ECO:0007669"/>
    <property type="project" value="TreeGrafter"/>
</dbReference>
<proteinExistence type="predicted"/>
<dbReference type="PANTHER" id="PTHR48079:SF6">
    <property type="entry name" value="NAD(P)-BINDING DOMAIN-CONTAINING PROTEIN-RELATED"/>
    <property type="match status" value="1"/>
</dbReference>
<dbReference type="GO" id="GO:0005737">
    <property type="term" value="C:cytoplasm"/>
    <property type="evidence" value="ECO:0007669"/>
    <property type="project" value="TreeGrafter"/>
</dbReference>
<dbReference type="AlphaFoldDB" id="A0A0L8V848"/>
<dbReference type="SUPFAM" id="SSF51735">
    <property type="entry name" value="NAD(P)-binding Rossmann-fold domains"/>
    <property type="match status" value="1"/>
</dbReference>
<dbReference type="InterPro" id="IPR051783">
    <property type="entry name" value="NAD(P)-dependent_oxidoreduct"/>
</dbReference>
<dbReference type="EMBL" id="LGIA01000160">
    <property type="protein sequence ID" value="KOH44538.1"/>
    <property type="molecule type" value="Genomic_DNA"/>
</dbReference>
<evidence type="ECO:0000313" key="2">
    <source>
        <dbReference type="EMBL" id="KOH44538.1"/>
    </source>
</evidence>
<sequence>MKMNKISILGCGWLGFPLAKKLIAEGFQVKGSVTTRSKLKTLSAAGIEPYSLVLDEEKVQLKDPRFFDTDLVIVAIPPRRVDFIETIFPAQIKQLVHLLEEHRVPRVLFISSTSVYNELGGKATEEDVLLPEKPSGKALVMAELLLSENRNFKTTVIRFGGLIGADRNPARFLKRKVDPVSGLKPVNLIHQDDCIGIILKIIDQEAWGETFNACCPVHPTRQNFYERASEVSGIAAPEFNHEQVPFKLVDSSKLIHQLNYEFKYPSPLDYLNVVHIG</sequence>
<organism evidence="2 3">
    <name type="scientific">Sunxiuqinia dokdonensis</name>
    <dbReference type="NCBI Taxonomy" id="1409788"/>
    <lineage>
        <taxon>Bacteria</taxon>
        <taxon>Pseudomonadati</taxon>
        <taxon>Bacteroidota</taxon>
        <taxon>Bacteroidia</taxon>
        <taxon>Marinilabiliales</taxon>
        <taxon>Prolixibacteraceae</taxon>
        <taxon>Sunxiuqinia</taxon>
    </lineage>
</organism>
<feature type="domain" description="NAD(P)-binding" evidence="1">
    <location>
        <begin position="12"/>
        <end position="174"/>
    </location>
</feature>
<accession>A0A0L8V848</accession>
<dbReference type="Pfam" id="PF13460">
    <property type="entry name" value="NAD_binding_10"/>
    <property type="match status" value="1"/>
</dbReference>
<dbReference type="Gene3D" id="3.40.50.720">
    <property type="entry name" value="NAD(P)-binding Rossmann-like Domain"/>
    <property type="match status" value="1"/>
</dbReference>
<gene>
    <name evidence="2" type="ORF">NC99_26170</name>
</gene>
<dbReference type="Proteomes" id="UP000036958">
    <property type="component" value="Unassembled WGS sequence"/>
</dbReference>
<dbReference type="InterPro" id="IPR036291">
    <property type="entry name" value="NAD(P)-bd_dom_sf"/>
</dbReference>